<feature type="chain" id="PRO_5035914813" evidence="1">
    <location>
        <begin position="26"/>
        <end position="68"/>
    </location>
</feature>
<name>A0A8S9ZGK9_9BILA</name>
<organism evidence="2 3">
    <name type="scientific">Meloidogyne graminicola</name>
    <dbReference type="NCBI Taxonomy" id="189291"/>
    <lineage>
        <taxon>Eukaryota</taxon>
        <taxon>Metazoa</taxon>
        <taxon>Ecdysozoa</taxon>
        <taxon>Nematoda</taxon>
        <taxon>Chromadorea</taxon>
        <taxon>Rhabditida</taxon>
        <taxon>Tylenchina</taxon>
        <taxon>Tylenchomorpha</taxon>
        <taxon>Tylenchoidea</taxon>
        <taxon>Meloidogynidae</taxon>
        <taxon>Meloidogyninae</taxon>
        <taxon>Meloidogyne</taxon>
    </lineage>
</organism>
<reference evidence="2" key="1">
    <citation type="journal article" date="2020" name="Ecol. Evol.">
        <title>Genome structure and content of the rice root-knot nematode (Meloidogyne graminicola).</title>
        <authorList>
            <person name="Phan N.T."/>
            <person name="Danchin E.G.J."/>
            <person name="Klopp C."/>
            <person name="Perfus-Barbeoch L."/>
            <person name="Kozlowski D.K."/>
            <person name="Koutsovoulos G.D."/>
            <person name="Lopez-Roques C."/>
            <person name="Bouchez O."/>
            <person name="Zahm M."/>
            <person name="Besnard G."/>
            <person name="Bellafiore S."/>
        </authorList>
    </citation>
    <scope>NUCLEOTIDE SEQUENCE</scope>
    <source>
        <strain evidence="2">VN-18</strain>
    </source>
</reference>
<evidence type="ECO:0000313" key="2">
    <source>
        <dbReference type="EMBL" id="KAF7632460.1"/>
    </source>
</evidence>
<protein>
    <submittedName>
        <fullName evidence="2">Uncharacterized protein</fullName>
    </submittedName>
</protein>
<comment type="caution">
    <text evidence="2">The sequence shown here is derived from an EMBL/GenBank/DDBJ whole genome shotgun (WGS) entry which is preliminary data.</text>
</comment>
<evidence type="ECO:0000313" key="3">
    <source>
        <dbReference type="Proteomes" id="UP000605970"/>
    </source>
</evidence>
<keyword evidence="3" id="KW-1185">Reference proteome</keyword>
<evidence type="ECO:0000256" key="1">
    <source>
        <dbReference type="SAM" id="SignalP"/>
    </source>
</evidence>
<dbReference type="Proteomes" id="UP000605970">
    <property type="component" value="Unassembled WGS sequence"/>
</dbReference>
<keyword evidence="1" id="KW-0732">Signal</keyword>
<dbReference type="EMBL" id="JABEBT010000102">
    <property type="protein sequence ID" value="KAF7632460.1"/>
    <property type="molecule type" value="Genomic_DNA"/>
</dbReference>
<feature type="signal peptide" evidence="1">
    <location>
        <begin position="1"/>
        <end position="25"/>
    </location>
</feature>
<sequence length="68" mass="7537">MKNSTLICLTIISLFLVINLNQVSSKHLCSISFVSCNNNQRCCNGVDGAKEFCCLKTQTCNEKTRTCT</sequence>
<proteinExistence type="predicted"/>
<gene>
    <name evidence="2" type="ORF">Mgra_00008156</name>
</gene>
<accession>A0A8S9ZGK9</accession>
<dbReference type="AlphaFoldDB" id="A0A8S9ZGK9"/>